<keyword evidence="3" id="KW-1185">Reference proteome</keyword>
<comment type="caution">
    <text evidence="2">The sequence shown here is derived from an EMBL/GenBank/DDBJ whole genome shotgun (WGS) entry which is preliminary data.</text>
</comment>
<dbReference type="InParanoid" id="A0A540VBT5"/>
<dbReference type="InterPro" id="IPR051918">
    <property type="entry name" value="STPP_CPPED1"/>
</dbReference>
<dbReference type="PANTHER" id="PTHR43143">
    <property type="entry name" value="METALLOPHOSPHOESTERASE, CALCINEURIN SUPERFAMILY"/>
    <property type="match status" value="1"/>
</dbReference>
<dbReference type="PANTHER" id="PTHR43143:SF1">
    <property type="entry name" value="SERINE_THREONINE-PROTEIN PHOSPHATASE CPPED1"/>
    <property type="match status" value="1"/>
</dbReference>
<dbReference type="EMBL" id="VIGC01000026">
    <property type="protein sequence ID" value="TQE94226.1"/>
    <property type="molecule type" value="Genomic_DNA"/>
</dbReference>
<dbReference type="Proteomes" id="UP000317371">
    <property type="component" value="Unassembled WGS sequence"/>
</dbReference>
<dbReference type="GO" id="GO:0016787">
    <property type="term" value="F:hydrolase activity"/>
    <property type="evidence" value="ECO:0007669"/>
    <property type="project" value="InterPro"/>
</dbReference>
<organism evidence="2 3">
    <name type="scientific">Litorilinea aerophila</name>
    <dbReference type="NCBI Taxonomy" id="1204385"/>
    <lineage>
        <taxon>Bacteria</taxon>
        <taxon>Bacillati</taxon>
        <taxon>Chloroflexota</taxon>
        <taxon>Caldilineae</taxon>
        <taxon>Caldilineales</taxon>
        <taxon>Caldilineaceae</taxon>
        <taxon>Litorilinea</taxon>
    </lineage>
</organism>
<evidence type="ECO:0000259" key="1">
    <source>
        <dbReference type="Pfam" id="PF00149"/>
    </source>
</evidence>
<accession>A0A540VBT5</accession>
<dbReference type="Pfam" id="PF00149">
    <property type="entry name" value="Metallophos"/>
    <property type="match status" value="1"/>
</dbReference>
<dbReference type="SUPFAM" id="SSF56300">
    <property type="entry name" value="Metallo-dependent phosphatases"/>
    <property type="match status" value="1"/>
</dbReference>
<dbReference type="AlphaFoldDB" id="A0A540VBT5"/>
<evidence type="ECO:0000313" key="3">
    <source>
        <dbReference type="Proteomes" id="UP000317371"/>
    </source>
</evidence>
<proteinExistence type="predicted"/>
<dbReference type="OrthoDB" id="9816081at2"/>
<dbReference type="InterPro" id="IPR029052">
    <property type="entry name" value="Metallo-depent_PP-like"/>
</dbReference>
<reference evidence="2 3" key="1">
    <citation type="submission" date="2019-06" db="EMBL/GenBank/DDBJ databases">
        <title>Genome sequence of Litorilinea aerophila BAA-2444.</title>
        <authorList>
            <person name="Maclea K.S."/>
            <person name="Maurais E.G."/>
            <person name="Iannazzi L.C."/>
        </authorList>
    </citation>
    <scope>NUCLEOTIDE SEQUENCE [LARGE SCALE GENOMIC DNA]</scope>
    <source>
        <strain evidence="2 3">ATCC BAA-2444</strain>
    </source>
</reference>
<sequence>MGMTLDRSFLPSASMEWVVIADTHFMLESDGAATEFSSRRQQSARTAFALELVAALDVPLVVHLGDLVQTFPERPDFPQAVDAACAQWASQGLRPRLVAGNHDVGDKPDPTMPTAWVTGESLAAYHRRFGRSWYSWDQGGIHFVVLNSQLLNSPLPAAAEQQRWCEADLAAQGDSPVVLFLHLPPYLDHPQEAGLGHYDNIDLPARSWLLELVARHRVELLFAAHVHFAFVDRLHGARYVVVPSVSFTRPGFGELFSSPPPPEQGRDDVAKLGFYLVRRGEDGDYRLHLIRTGGATGAATFRRLLTRVAPDLPHSPLGVSLRHPLAWRTALPAAWPSLVRQPARNDYPALACYELGVRHLRVPASDLEDSLQRERLDLLRREGISITATCLWRPGDPFPARDIPEMADTVEVVLLGTRWPDMAALAAGLETLARPVCLSVALPGQFVPGKQHRRTRLGYMPEELQELNARLAAAHLHVHRVLCRLDPAQAWATVPHLPLDSWRQIGAVDWLMEWPSVEAAAQRAAVEALAAVATQADSRLYGEPLMDLDRTMDVTPGLLDRLCNPRPLFHLLRHLNTLLFSSPERWHLLPAPGVDGQQVLGLARPHQVLWLLPEGDGRPWTLDARWYAPLKHGALEGRLYGLVSGQIQVLPPLPSAVSLNLEEPTALLLRAA</sequence>
<name>A0A540VBT5_9CHLR</name>
<dbReference type="InterPro" id="IPR004843">
    <property type="entry name" value="Calcineurin-like_PHP"/>
</dbReference>
<protein>
    <recommendedName>
        <fullName evidence="1">Calcineurin-like phosphoesterase domain-containing protein</fullName>
    </recommendedName>
</protein>
<gene>
    <name evidence="2" type="ORF">FKZ61_17765</name>
</gene>
<evidence type="ECO:0000313" key="2">
    <source>
        <dbReference type="EMBL" id="TQE94226.1"/>
    </source>
</evidence>
<feature type="domain" description="Calcineurin-like phosphoesterase" evidence="1">
    <location>
        <begin position="18"/>
        <end position="227"/>
    </location>
</feature>
<dbReference type="Gene3D" id="3.60.21.10">
    <property type="match status" value="1"/>
</dbReference>